<dbReference type="RefSeq" id="WP_120644099.1">
    <property type="nucleotide sequence ID" value="NZ_RAWB01000137.1"/>
</dbReference>
<dbReference type="Gene3D" id="3.10.450.50">
    <property type="match status" value="1"/>
</dbReference>
<dbReference type="AlphaFoldDB" id="A0A3A8PTI3"/>
<name>A0A3A8PTI3_9BACT</name>
<dbReference type="EMBL" id="RAWB01000137">
    <property type="protein sequence ID" value="RKH59288.1"/>
    <property type="molecule type" value="Genomic_DNA"/>
</dbReference>
<proteinExistence type="predicted"/>
<dbReference type="SUPFAM" id="SSF54427">
    <property type="entry name" value="NTF2-like"/>
    <property type="match status" value="1"/>
</dbReference>
<reference evidence="3" key="1">
    <citation type="submission" date="2018-09" db="EMBL/GenBank/DDBJ databases">
        <authorList>
            <person name="Livingstone P.G."/>
            <person name="Whitworth D.E."/>
        </authorList>
    </citation>
    <scope>NUCLEOTIDE SEQUENCE [LARGE SCALE GENOMIC DNA]</scope>
    <source>
        <strain evidence="3">CA051B</strain>
    </source>
</reference>
<accession>A0A3A8PTI3</accession>
<protein>
    <submittedName>
        <fullName evidence="2">Nuclear transport factor 2 family protein</fullName>
    </submittedName>
</protein>
<dbReference type="Proteomes" id="UP000272888">
    <property type="component" value="Unassembled WGS sequence"/>
</dbReference>
<feature type="domain" description="SnoaL-like" evidence="1">
    <location>
        <begin position="8"/>
        <end position="107"/>
    </location>
</feature>
<dbReference type="InterPro" id="IPR032710">
    <property type="entry name" value="NTF2-like_dom_sf"/>
</dbReference>
<sequence>MSVRSVIDRYYERVNAGDWDGWLELFDEHLVMDEQLGGHLEGLNALRGAVAGMKQVYSRFQNTPRHFVIHGAQACVVSHISATSASGKPIEAEVANYFLIEEEKITYMANFHDSVPFAPILSPEPRRVRASE</sequence>
<evidence type="ECO:0000313" key="3">
    <source>
        <dbReference type="Proteomes" id="UP000272888"/>
    </source>
</evidence>
<evidence type="ECO:0000313" key="2">
    <source>
        <dbReference type="EMBL" id="RKH59288.1"/>
    </source>
</evidence>
<comment type="caution">
    <text evidence="2">The sequence shown here is derived from an EMBL/GenBank/DDBJ whole genome shotgun (WGS) entry which is preliminary data.</text>
</comment>
<dbReference type="InterPro" id="IPR037401">
    <property type="entry name" value="SnoaL-like"/>
</dbReference>
<organism evidence="2 3">
    <name type="scientific">Corallococcus llansteffanensis</name>
    <dbReference type="NCBI Taxonomy" id="2316731"/>
    <lineage>
        <taxon>Bacteria</taxon>
        <taxon>Pseudomonadati</taxon>
        <taxon>Myxococcota</taxon>
        <taxon>Myxococcia</taxon>
        <taxon>Myxococcales</taxon>
        <taxon>Cystobacterineae</taxon>
        <taxon>Myxococcaceae</taxon>
        <taxon>Corallococcus</taxon>
    </lineage>
</organism>
<keyword evidence="3" id="KW-1185">Reference proteome</keyword>
<gene>
    <name evidence="2" type="ORF">D7V93_15185</name>
</gene>
<evidence type="ECO:0000259" key="1">
    <source>
        <dbReference type="Pfam" id="PF12680"/>
    </source>
</evidence>
<dbReference type="Pfam" id="PF12680">
    <property type="entry name" value="SnoaL_2"/>
    <property type="match status" value="1"/>
</dbReference>